<keyword evidence="4" id="KW-0143">Chaperone</keyword>
<keyword evidence="2" id="KW-0963">Cytoplasm</keyword>
<evidence type="ECO:0000313" key="7">
    <source>
        <dbReference type="Proteomes" id="UP001164472"/>
    </source>
</evidence>
<dbReference type="KEGG" id="asem:NNL22_09360"/>
<evidence type="ECO:0000256" key="5">
    <source>
        <dbReference type="ARBA" id="ARBA00093797"/>
    </source>
</evidence>
<evidence type="ECO:0000256" key="2">
    <source>
        <dbReference type="ARBA" id="ARBA00022490"/>
    </source>
</evidence>
<accession>A0A9E8HM07</accession>
<keyword evidence="6" id="KW-0969">Cilium</keyword>
<evidence type="ECO:0000256" key="4">
    <source>
        <dbReference type="ARBA" id="ARBA00023186"/>
    </source>
</evidence>
<evidence type="ECO:0000256" key="3">
    <source>
        <dbReference type="ARBA" id="ARBA00022795"/>
    </source>
</evidence>
<evidence type="ECO:0000313" key="6">
    <source>
        <dbReference type="EMBL" id="UZW76765.1"/>
    </source>
</evidence>
<protein>
    <recommendedName>
        <fullName evidence="5">Flagellar protein FliT</fullName>
    </recommendedName>
</protein>
<reference evidence="6" key="1">
    <citation type="submission" date="2022-07" db="EMBL/GenBank/DDBJ databases">
        <title>Alkalimarinus sp. nov., isolated from gut of a Alitta virens.</title>
        <authorList>
            <person name="Yang A.I."/>
            <person name="Shin N.-R."/>
        </authorList>
    </citation>
    <scope>NUCLEOTIDE SEQUENCE</scope>
    <source>
        <strain evidence="6">FA028</strain>
    </source>
</reference>
<dbReference type="Pfam" id="PF05400">
    <property type="entry name" value="FliT"/>
    <property type="match status" value="1"/>
</dbReference>
<dbReference type="AlphaFoldDB" id="A0A9E8HM07"/>
<keyword evidence="6" id="KW-0966">Cell projection</keyword>
<dbReference type="InterPro" id="IPR008622">
    <property type="entry name" value="FliT"/>
</dbReference>
<dbReference type="RefSeq" id="WP_251812976.1">
    <property type="nucleotide sequence ID" value="NZ_CP101527.1"/>
</dbReference>
<keyword evidence="7" id="KW-1185">Reference proteome</keyword>
<comment type="subcellular location">
    <subcellularLocation>
        <location evidence="1">Cytoplasm</location>
        <location evidence="1">Cytosol</location>
    </subcellularLocation>
</comment>
<proteinExistence type="predicted"/>
<dbReference type="GO" id="GO:0044781">
    <property type="term" value="P:bacterial-type flagellum organization"/>
    <property type="evidence" value="ECO:0007669"/>
    <property type="project" value="UniProtKB-KW"/>
</dbReference>
<dbReference type="Proteomes" id="UP001164472">
    <property type="component" value="Chromosome"/>
</dbReference>
<keyword evidence="3" id="KW-1005">Bacterial flagellum biogenesis</keyword>
<dbReference type="EMBL" id="CP101527">
    <property type="protein sequence ID" value="UZW76765.1"/>
    <property type="molecule type" value="Genomic_DNA"/>
</dbReference>
<keyword evidence="6" id="KW-0282">Flagellum</keyword>
<sequence length="102" mass="11491">MSHKFAKLIDVIGALEVALEKAEWEEIATLDQLVKSIVVDYTSVVLEGEEKRQLGELLKTLQGLYDRIATENMGRKTALGVELKKLHKERNAISQYIQSSGY</sequence>
<name>A0A9E8HM07_9ALTE</name>
<organism evidence="6 7">
    <name type="scientific">Alkalimarinus sediminis</name>
    <dbReference type="NCBI Taxonomy" id="1632866"/>
    <lineage>
        <taxon>Bacteria</taxon>
        <taxon>Pseudomonadati</taxon>
        <taxon>Pseudomonadota</taxon>
        <taxon>Gammaproteobacteria</taxon>
        <taxon>Alteromonadales</taxon>
        <taxon>Alteromonadaceae</taxon>
        <taxon>Alkalimarinus</taxon>
    </lineage>
</organism>
<evidence type="ECO:0000256" key="1">
    <source>
        <dbReference type="ARBA" id="ARBA00004514"/>
    </source>
</evidence>
<gene>
    <name evidence="6" type="ORF">NNL22_09360</name>
</gene>